<dbReference type="AlphaFoldDB" id="A0AAQ3NND5"/>
<dbReference type="EMBL" id="CP144696">
    <property type="protein sequence ID" value="WVZ11543.1"/>
    <property type="molecule type" value="Genomic_DNA"/>
</dbReference>
<organism evidence="1 2">
    <name type="scientific">Vigna mungo</name>
    <name type="common">Black gram</name>
    <name type="synonym">Phaseolus mungo</name>
    <dbReference type="NCBI Taxonomy" id="3915"/>
    <lineage>
        <taxon>Eukaryota</taxon>
        <taxon>Viridiplantae</taxon>
        <taxon>Streptophyta</taxon>
        <taxon>Embryophyta</taxon>
        <taxon>Tracheophyta</taxon>
        <taxon>Spermatophyta</taxon>
        <taxon>Magnoliopsida</taxon>
        <taxon>eudicotyledons</taxon>
        <taxon>Gunneridae</taxon>
        <taxon>Pentapetalae</taxon>
        <taxon>rosids</taxon>
        <taxon>fabids</taxon>
        <taxon>Fabales</taxon>
        <taxon>Fabaceae</taxon>
        <taxon>Papilionoideae</taxon>
        <taxon>50 kb inversion clade</taxon>
        <taxon>NPAAA clade</taxon>
        <taxon>indigoferoid/millettioid clade</taxon>
        <taxon>Phaseoleae</taxon>
        <taxon>Vigna</taxon>
    </lineage>
</organism>
<name>A0AAQ3NND5_VIGMU</name>
<sequence length="104" mass="11714">FLFTCCCFSNNSFANSFFEIIIFTFPFASGEALSDPISFNFCTFAKLSTSPPLSSNTFLELIFFDFKSLQSSPSHSIDDAAMQQFPIFSQMNKIYQQIADCSSF</sequence>
<evidence type="ECO:0000313" key="2">
    <source>
        <dbReference type="Proteomes" id="UP001374535"/>
    </source>
</evidence>
<evidence type="ECO:0000313" key="1">
    <source>
        <dbReference type="EMBL" id="WVZ11543.1"/>
    </source>
</evidence>
<proteinExistence type="predicted"/>
<feature type="non-terminal residue" evidence="1">
    <location>
        <position position="1"/>
    </location>
</feature>
<accession>A0AAQ3NND5</accession>
<dbReference type="Proteomes" id="UP001374535">
    <property type="component" value="Chromosome 5"/>
</dbReference>
<reference evidence="1 2" key="1">
    <citation type="journal article" date="2023" name="Life. Sci Alliance">
        <title>Evolutionary insights into 3D genome organization and epigenetic landscape of Vigna mungo.</title>
        <authorList>
            <person name="Junaid A."/>
            <person name="Singh B."/>
            <person name="Bhatia S."/>
        </authorList>
    </citation>
    <scope>NUCLEOTIDE SEQUENCE [LARGE SCALE GENOMIC DNA]</scope>
    <source>
        <strain evidence="1">Urdbean</strain>
    </source>
</reference>
<protein>
    <submittedName>
        <fullName evidence="1">Uncharacterized protein</fullName>
    </submittedName>
</protein>
<gene>
    <name evidence="1" type="ORF">V8G54_016073</name>
</gene>
<keyword evidence="2" id="KW-1185">Reference proteome</keyword>